<feature type="compositionally biased region" description="Basic residues" evidence="1">
    <location>
        <begin position="399"/>
        <end position="411"/>
    </location>
</feature>
<feature type="compositionally biased region" description="Basic and acidic residues" evidence="1">
    <location>
        <begin position="54"/>
        <end position="64"/>
    </location>
</feature>
<keyword evidence="3" id="KW-1185">Reference proteome</keyword>
<reference evidence="2" key="1">
    <citation type="submission" date="2021-02" db="EMBL/GenBank/DDBJ databases">
        <title>Genome sequence Cadophora malorum strain M34.</title>
        <authorList>
            <person name="Stefanovic E."/>
            <person name="Vu D."/>
            <person name="Scully C."/>
            <person name="Dijksterhuis J."/>
            <person name="Roader J."/>
            <person name="Houbraken J."/>
        </authorList>
    </citation>
    <scope>NUCLEOTIDE SEQUENCE</scope>
    <source>
        <strain evidence="2">M34</strain>
    </source>
</reference>
<gene>
    <name evidence="2" type="ORF">IFR04_003409</name>
</gene>
<evidence type="ECO:0000256" key="1">
    <source>
        <dbReference type="SAM" id="MobiDB-lite"/>
    </source>
</evidence>
<dbReference type="AlphaFoldDB" id="A0A8H8BTK4"/>
<accession>A0A8H8BTK4</accession>
<feature type="compositionally biased region" description="Acidic residues" evidence="1">
    <location>
        <begin position="780"/>
        <end position="789"/>
    </location>
</feature>
<comment type="caution">
    <text evidence="2">The sequence shown here is derived from an EMBL/GenBank/DDBJ whole genome shotgun (WGS) entry which is preliminary data.</text>
</comment>
<organism evidence="2 3">
    <name type="scientific">Cadophora malorum</name>
    <dbReference type="NCBI Taxonomy" id="108018"/>
    <lineage>
        <taxon>Eukaryota</taxon>
        <taxon>Fungi</taxon>
        <taxon>Dikarya</taxon>
        <taxon>Ascomycota</taxon>
        <taxon>Pezizomycotina</taxon>
        <taxon>Leotiomycetes</taxon>
        <taxon>Helotiales</taxon>
        <taxon>Ploettnerulaceae</taxon>
        <taxon>Cadophora</taxon>
    </lineage>
</organism>
<proteinExistence type="predicted"/>
<feature type="compositionally biased region" description="Basic and acidic residues" evidence="1">
    <location>
        <begin position="337"/>
        <end position="355"/>
    </location>
</feature>
<feature type="compositionally biased region" description="Basic and acidic residues" evidence="1">
    <location>
        <begin position="304"/>
        <end position="318"/>
    </location>
</feature>
<dbReference type="OrthoDB" id="3903267at2759"/>
<dbReference type="EMBL" id="JAFJYH010000034">
    <property type="protein sequence ID" value="KAG4423442.1"/>
    <property type="molecule type" value="Genomic_DNA"/>
</dbReference>
<evidence type="ECO:0000313" key="3">
    <source>
        <dbReference type="Proteomes" id="UP000664132"/>
    </source>
</evidence>
<feature type="region of interest" description="Disordered" evidence="1">
    <location>
        <begin position="304"/>
        <end position="433"/>
    </location>
</feature>
<protein>
    <submittedName>
        <fullName evidence="2">Uncharacterized protein</fullName>
    </submittedName>
</protein>
<dbReference type="Proteomes" id="UP000664132">
    <property type="component" value="Unassembled WGS sequence"/>
</dbReference>
<feature type="region of interest" description="Disordered" evidence="1">
    <location>
        <begin position="1"/>
        <end position="119"/>
    </location>
</feature>
<evidence type="ECO:0000313" key="2">
    <source>
        <dbReference type="EMBL" id="KAG4423442.1"/>
    </source>
</evidence>
<sequence>MPANTFTKTPTKEGRPANSRPCPPSFDPNGQGHGTETPTPVKNDRGITAVIKSNSDKVSPDKVAKPANGQKTPNSAKGKSKAVDFSPAVTVNGTQAAADGEEEFNPLKPSKDEEGEYDSDCGELIDSGGDRQEAYMDAQGNIVGEFVPRALNNVEKAKKKLKTEEGVVDPNGRQVGRKLVLWHRPRMIDKLVLHIQYECHKKGIQIPWDNIVHRLSPGSSGPSALQMLNKLREVLITEGHMTPPQLGKANSTVDPTLRGYIRDMDAIDPRTMKAVRWTDDVTDRKESLIVPGLVRGSGKYRKIPKDELVPAPKEELKPGQRRNRKPAEVDEWAAEQRALKESAKKTKAEEREAKRAAKGGSGATGSGRSTRGKKVVKDESDCEVDPADLKSDEDYNPNVKKKTTGRGKRVVVGKPPSPGPFASPTPRSRKRSAKVALNYNEEDEEEGGTPNSLIIKLRVPSAELQKFDPGESGKKPKNAAHFNPETAKISFKNAIMKVLLQTEVAGGNNTPQSVAYLGHEMHGTMPQFMQAVAEDTDPRLNGTGFGGDVELIWKRCQVNPVTIQNLTQDELELLRSSQIPEIVHLLGGIPKDAMELDGNYRHEVEQGDYDVNAAENDGAPFAVNHPAYAFDESVHGSSSQQFSQSFTDGSLDLDSTGFASHSHSLDNSIRGSFQSDFENGFNHVDGGDYQMEMFDSFSSVGPNHGQMNGSPFLQNGVDIFDDNNQPMGRSMNHSFANSWVAAGSESPAPHTRYATQLYDDYGTNNENIEDGAGFMNTSEVETDRENEDVDGFRHF</sequence>
<feature type="region of interest" description="Disordered" evidence="1">
    <location>
        <begin position="770"/>
        <end position="795"/>
    </location>
</feature>
<name>A0A8H8BTK4_9HELO</name>